<keyword evidence="3" id="KW-1185">Reference proteome</keyword>
<evidence type="ECO:0000256" key="1">
    <source>
        <dbReference type="SAM" id="Phobius"/>
    </source>
</evidence>
<feature type="transmembrane region" description="Helical" evidence="1">
    <location>
        <begin position="12"/>
        <end position="32"/>
    </location>
</feature>
<name>A0ABM9P9Z8_9FLAO</name>
<proteinExistence type="predicted"/>
<keyword evidence="1" id="KW-0812">Transmembrane</keyword>
<dbReference type="RefSeq" id="WP_348715658.1">
    <property type="nucleotide sequence ID" value="NZ_CAXJIO010000011.1"/>
</dbReference>
<dbReference type="Proteomes" id="UP001497527">
    <property type="component" value="Unassembled WGS sequence"/>
</dbReference>
<evidence type="ECO:0000313" key="2">
    <source>
        <dbReference type="EMBL" id="CAL2102413.1"/>
    </source>
</evidence>
<keyword evidence="1" id="KW-0472">Membrane</keyword>
<evidence type="ECO:0000313" key="3">
    <source>
        <dbReference type="Proteomes" id="UP001497527"/>
    </source>
</evidence>
<comment type="caution">
    <text evidence="2">The sequence shown here is derived from an EMBL/GenBank/DDBJ whole genome shotgun (WGS) entry which is preliminary data.</text>
</comment>
<sequence>MKKKKIVKGILIGLATILIAIVGAISYSYFYMKKAYNTENKPFKNYVGYIDQSKALLNDTYKLCNDGSLLHTYSGAGLKAYKGTKKKFRDTLNKEFNTNTYTDSGYVNFRFLVNCEGNAGWFEIIEMDLNLKEQPMNNTLVNELLEFTSGQERWNVLSYHDKPHNYYMYVSYRIENGKVTEIIP</sequence>
<accession>A0ABM9P9Z8</accession>
<gene>
    <name evidence="2" type="ORF">T190423A01A_20164</name>
</gene>
<protein>
    <submittedName>
        <fullName evidence="2">Uncharacterized protein</fullName>
    </submittedName>
</protein>
<reference evidence="2 3" key="1">
    <citation type="submission" date="2024-05" db="EMBL/GenBank/DDBJ databases">
        <authorList>
            <person name="Duchaud E."/>
        </authorList>
    </citation>
    <scope>NUCLEOTIDE SEQUENCE [LARGE SCALE GENOMIC DNA]</scope>
    <source>
        <strain evidence="2">Ena-SAMPLE-TAB-13-05-2024-13:56:06:370-140308</strain>
    </source>
</reference>
<organism evidence="2 3">
    <name type="scientific">Tenacibaculum polynesiense</name>
    <dbReference type="NCBI Taxonomy" id="3137857"/>
    <lineage>
        <taxon>Bacteria</taxon>
        <taxon>Pseudomonadati</taxon>
        <taxon>Bacteroidota</taxon>
        <taxon>Flavobacteriia</taxon>
        <taxon>Flavobacteriales</taxon>
        <taxon>Flavobacteriaceae</taxon>
        <taxon>Tenacibaculum</taxon>
    </lineage>
</organism>
<dbReference type="EMBL" id="CAXJIO010000011">
    <property type="protein sequence ID" value="CAL2102413.1"/>
    <property type="molecule type" value="Genomic_DNA"/>
</dbReference>
<keyword evidence="1" id="KW-1133">Transmembrane helix</keyword>